<reference evidence="1 2" key="1">
    <citation type="submission" date="2018-09" db="EMBL/GenBank/DDBJ databases">
        <title>Evolutionary history of phycoerythrin pigmentation in the water bloom-forming cyanobacterium Microcystis aeruginosa.</title>
        <authorList>
            <person name="Tanabe Y."/>
            <person name="Tanabe Y."/>
            <person name="Yamaguchi H."/>
        </authorList>
    </citation>
    <scope>NUCLEOTIDE SEQUENCE [LARGE SCALE GENOMIC DNA]</scope>
    <source>
        <strain evidence="1 2">NIES-2519</strain>
    </source>
</reference>
<dbReference type="NCBIfam" id="TIGR02595">
    <property type="entry name" value="PEP_CTERM"/>
    <property type="match status" value="1"/>
</dbReference>
<protein>
    <submittedName>
        <fullName evidence="1">Uncharacterized protein</fullName>
    </submittedName>
</protein>
<organism evidence="1 2">
    <name type="scientific">Microcystis aeruginosa NIES-2519</name>
    <dbReference type="NCBI Taxonomy" id="2303981"/>
    <lineage>
        <taxon>Bacteria</taxon>
        <taxon>Bacillati</taxon>
        <taxon>Cyanobacteriota</taxon>
        <taxon>Cyanophyceae</taxon>
        <taxon>Oscillatoriophycideae</taxon>
        <taxon>Chroococcales</taxon>
        <taxon>Microcystaceae</taxon>
        <taxon>Microcystis</taxon>
    </lineage>
</organism>
<dbReference type="AlphaFoldDB" id="A0A5A5RA33"/>
<proteinExistence type="predicted"/>
<evidence type="ECO:0000313" key="1">
    <source>
        <dbReference type="EMBL" id="GCA71715.1"/>
    </source>
</evidence>
<sequence length="135" mass="14124">MAVGYDYAVTGGPLFSSVLIPAPLPQGDSDFLLELGGFGNFPLVAGTPFDLLSVNPLGFSNFRISGIDTNELLDPTNPVAFVTGLEFTTAGTVNVTQTPIIQNVPDPVRTPEPSSLIGLGILGGGLVVRRLAKRR</sequence>
<dbReference type="RefSeq" id="WP_253852073.1">
    <property type="nucleotide sequence ID" value="NZ_BHVO01000065.1"/>
</dbReference>
<dbReference type="EMBL" id="BHVO01000065">
    <property type="protein sequence ID" value="GCA71715.1"/>
    <property type="molecule type" value="Genomic_DNA"/>
</dbReference>
<accession>A0A5A5RA33</accession>
<dbReference type="InterPro" id="IPR013424">
    <property type="entry name" value="Ice-binding_C"/>
</dbReference>
<evidence type="ECO:0000313" key="2">
    <source>
        <dbReference type="Proteomes" id="UP000323569"/>
    </source>
</evidence>
<dbReference type="Proteomes" id="UP000323569">
    <property type="component" value="Unassembled WGS sequence"/>
</dbReference>
<gene>
    <name evidence="1" type="ORF">MiYa_03257</name>
</gene>
<comment type="caution">
    <text evidence="1">The sequence shown here is derived from an EMBL/GenBank/DDBJ whole genome shotgun (WGS) entry which is preliminary data.</text>
</comment>
<name>A0A5A5RA33_MICAE</name>